<protein>
    <submittedName>
        <fullName evidence="1">Cell surface protein, putative</fullName>
    </submittedName>
</protein>
<dbReference type="AlphaFoldDB" id="A2G6K5"/>
<dbReference type="EMBL" id="DS114488">
    <property type="protein sequence ID" value="EAX87215.1"/>
    <property type="molecule type" value="Genomic_DNA"/>
</dbReference>
<sequence>MPNLLNVSLPNSIEEFDDNIFKESPTAMPHFNIPPNVIKIYEGNPFDFACIENFDVDSRNSLLSSENGILYSKNKKTLISFPICREVSSFTVPDFVENLYFGAFNRARYLEKIIFPTSITSMGEQFCYGNGIVLKQIFVYRNINQKKPYIGENSFGETSFQQKDIIYIYPSKVHKPKEILSCSFIIWLANEFT</sequence>
<dbReference type="KEGG" id="tva:4744862"/>
<dbReference type="Gene3D" id="3.80.10.10">
    <property type="entry name" value="Ribonuclease Inhibitor"/>
    <property type="match status" value="1"/>
</dbReference>
<accession>A2G6K5</accession>
<dbReference type="InParanoid" id="A2G6K5"/>
<dbReference type="SMR" id="A2G6K5"/>
<name>A2G6K5_TRIV3</name>
<evidence type="ECO:0000313" key="2">
    <source>
        <dbReference type="Proteomes" id="UP000001542"/>
    </source>
</evidence>
<organism evidence="1 2">
    <name type="scientific">Trichomonas vaginalis (strain ATCC PRA-98 / G3)</name>
    <dbReference type="NCBI Taxonomy" id="412133"/>
    <lineage>
        <taxon>Eukaryota</taxon>
        <taxon>Metamonada</taxon>
        <taxon>Parabasalia</taxon>
        <taxon>Trichomonadida</taxon>
        <taxon>Trichomonadidae</taxon>
        <taxon>Trichomonas</taxon>
    </lineage>
</organism>
<dbReference type="Proteomes" id="UP000001542">
    <property type="component" value="Unassembled WGS sequence"/>
</dbReference>
<dbReference type="Pfam" id="PF13306">
    <property type="entry name" value="LRR_5"/>
    <property type="match status" value="2"/>
</dbReference>
<reference evidence="1" key="1">
    <citation type="submission" date="2006-10" db="EMBL/GenBank/DDBJ databases">
        <authorList>
            <person name="Amadeo P."/>
            <person name="Zhao Q."/>
            <person name="Wortman J."/>
            <person name="Fraser-Liggett C."/>
            <person name="Carlton J."/>
        </authorList>
    </citation>
    <scope>NUCLEOTIDE SEQUENCE</scope>
    <source>
        <strain evidence="1">G3</strain>
    </source>
</reference>
<dbReference type="VEuPathDB" id="TrichDB:TVAG_115070"/>
<gene>
    <name evidence="1" type="ORF">TVAG_115070</name>
</gene>
<dbReference type="OrthoDB" id="10677248at2759"/>
<keyword evidence="2" id="KW-1185">Reference proteome</keyword>
<dbReference type="InterPro" id="IPR032675">
    <property type="entry name" value="LRR_dom_sf"/>
</dbReference>
<dbReference type="InterPro" id="IPR026906">
    <property type="entry name" value="LRR_5"/>
</dbReference>
<proteinExistence type="predicted"/>
<dbReference type="VEuPathDB" id="TrichDB:TVAGG3_0866710"/>
<reference evidence="1" key="2">
    <citation type="journal article" date="2007" name="Science">
        <title>Draft genome sequence of the sexually transmitted pathogen Trichomonas vaginalis.</title>
        <authorList>
            <person name="Carlton J.M."/>
            <person name="Hirt R.P."/>
            <person name="Silva J.C."/>
            <person name="Delcher A.L."/>
            <person name="Schatz M."/>
            <person name="Zhao Q."/>
            <person name="Wortman J.R."/>
            <person name="Bidwell S.L."/>
            <person name="Alsmark U.C.M."/>
            <person name="Besteiro S."/>
            <person name="Sicheritz-Ponten T."/>
            <person name="Noel C.J."/>
            <person name="Dacks J.B."/>
            <person name="Foster P.G."/>
            <person name="Simillion C."/>
            <person name="Van de Peer Y."/>
            <person name="Miranda-Saavedra D."/>
            <person name="Barton G.J."/>
            <person name="Westrop G.D."/>
            <person name="Mueller S."/>
            <person name="Dessi D."/>
            <person name="Fiori P.L."/>
            <person name="Ren Q."/>
            <person name="Paulsen I."/>
            <person name="Zhang H."/>
            <person name="Bastida-Corcuera F.D."/>
            <person name="Simoes-Barbosa A."/>
            <person name="Brown M.T."/>
            <person name="Hayes R.D."/>
            <person name="Mukherjee M."/>
            <person name="Okumura C.Y."/>
            <person name="Schneider R."/>
            <person name="Smith A.J."/>
            <person name="Vanacova S."/>
            <person name="Villalvazo M."/>
            <person name="Haas B.J."/>
            <person name="Pertea M."/>
            <person name="Feldblyum T.V."/>
            <person name="Utterback T.R."/>
            <person name="Shu C.L."/>
            <person name="Osoegawa K."/>
            <person name="de Jong P.J."/>
            <person name="Hrdy I."/>
            <person name="Horvathova L."/>
            <person name="Zubacova Z."/>
            <person name="Dolezal P."/>
            <person name="Malik S.B."/>
            <person name="Logsdon J.M. Jr."/>
            <person name="Henze K."/>
            <person name="Gupta A."/>
            <person name="Wang C.C."/>
            <person name="Dunne R.L."/>
            <person name="Upcroft J.A."/>
            <person name="Upcroft P."/>
            <person name="White O."/>
            <person name="Salzberg S.L."/>
            <person name="Tang P."/>
            <person name="Chiu C.-H."/>
            <person name="Lee Y.-S."/>
            <person name="Embley T.M."/>
            <person name="Coombs G.H."/>
            <person name="Mottram J.C."/>
            <person name="Tachezy J."/>
            <person name="Fraser-Liggett C.M."/>
            <person name="Johnson P.J."/>
        </authorList>
    </citation>
    <scope>NUCLEOTIDE SEQUENCE [LARGE SCALE GENOMIC DNA]</scope>
    <source>
        <strain evidence="1">G3</strain>
    </source>
</reference>
<evidence type="ECO:0000313" key="1">
    <source>
        <dbReference type="EMBL" id="EAX87215.1"/>
    </source>
</evidence>
<dbReference type="RefSeq" id="XP_001300145.1">
    <property type="nucleotide sequence ID" value="XM_001300144.1"/>
</dbReference>